<evidence type="ECO:0000313" key="6">
    <source>
        <dbReference type="EMBL" id="EGX91095.1"/>
    </source>
</evidence>
<evidence type="ECO:0000259" key="5">
    <source>
        <dbReference type="Pfam" id="PF02574"/>
    </source>
</evidence>
<evidence type="ECO:0000256" key="3">
    <source>
        <dbReference type="ARBA" id="ARBA00022723"/>
    </source>
</evidence>
<dbReference type="HOGENOM" id="CLU_1627587_0_0_1"/>
<dbReference type="InterPro" id="IPR003726">
    <property type="entry name" value="HCY_dom"/>
</dbReference>
<dbReference type="eggNOG" id="KOG1579">
    <property type="taxonomic scope" value="Eukaryota"/>
</dbReference>
<dbReference type="GeneID" id="18167271"/>
<keyword evidence="3" id="KW-0479">Metal-binding</keyword>
<dbReference type="SUPFAM" id="SSF82282">
    <property type="entry name" value="Homocysteine S-methyltransferase"/>
    <property type="match status" value="1"/>
</dbReference>
<dbReference type="InParanoid" id="G3JIP6"/>
<dbReference type="EMBL" id="JH126402">
    <property type="protein sequence ID" value="EGX91095.1"/>
    <property type="molecule type" value="Genomic_DNA"/>
</dbReference>
<dbReference type="PANTHER" id="PTHR46015">
    <property type="entry name" value="ZGC:172121"/>
    <property type="match status" value="1"/>
</dbReference>
<gene>
    <name evidence="6" type="ORF">CCM_05252</name>
</gene>
<dbReference type="GO" id="GO:0008898">
    <property type="term" value="F:S-adenosylmethionine-homocysteine S-methyltransferase activity"/>
    <property type="evidence" value="ECO:0007669"/>
    <property type="project" value="TreeGrafter"/>
</dbReference>
<dbReference type="AlphaFoldDB" id="G3JIP6"/>
<evidence type="ECO:0000256" key="4">
    <source>
        <dbReference type="ARBA" id="ARBA00022833"/>
    </source>
</evidence>
<protein>
    <submittedName>
        <fullName evidence="6">Homocysteine S-methyltransferase</fullName>
    </submittedName>
</protein>
<dbReference type="GO" id="GO:0009086">
    <property type="term" value="P:methionine biosynthetic process"/>
    <property type="evidence" value="ECO:0007669"/>
    <property type="project" value="TreeGrafter"/>
</dbReference>
<dbReference type="InterPro" id="IPR051486">
    <property type="entry name" value="Hcy_S-methyltransferase"/>
</dbReference>
<accession>G3JIP6</accession>
<evidence type="ECO:0000256" key="2">
    <source>
        <dbReference type="ARBA" id="ARBA00022679"/>
    </source>
</evidence>
<keyword evidence="1 6" id="KW-0489">Methyltransferase</keyword>
<dbReference type="PROSITE" id="PS51257">
    <property type="entry name" value="PROKAR_LIPOPROTEIN"/>
    <property type="match status" value="1"/>
</dbReference>
<keyword evidence="4" id="KW-0862">Zinc</keyword>
<dbReference type="KEGG" id="cmt:CCM_05252"/>
<dbReference type="GO" id="GO:0032259">
    <property type="term" value="P:methylation"/>
    <property type="evidence" value="ECO:0007669"/>
    <property type="project" value="UniProtKB-KW"/>
</dbReference>
<dbReference type="GO" id="GO:0033528">
    <property type="term" value="P:S-methylmethionine cycle"/>
    <property type="evidence" value="ECO:0007669"/>
    <property type="project" value="TreeGrafter"/>
</dbReference>
<sequence>MRGALAGDAALAALPFWVSCLYPDGRRLPDGSDVAAALRAMLDPAAAPGPPAWGVGINCTKVGRLDALLRQYEAGVEALLREGAARAWPALVLYPDGTNGEVYDTTTQRWEVPEAAREGQEEGGGGPSWAAQLAAVVRATRSRGRWRQILVGGCCRASAEDIAALRAELL</sequence>
<evidence type="ECO:0000256" key="1">
    <source>
        <dbReference type="ARBA" id="ARBA00022603"/>
    </source>
</evidence>
<name>G3JIP6_CORMM</name>
<evidence type="ECO:0000313" key="7">
    <source>
        <dbReference type="Proteomes" id="UP000001610"/>
    </source>
</evidence>
<dbReference type="InterPro" id="IPR036589">
    <property type="entry name" value="HCY_dom_sf"/>
</dbReference>
<dbReference type="GO" id="GO:0046872">
    <property type="term" value="F:metal ion binding"/>
    <property type="evidence" value="ECO:0007669"/>
    <property type="project" value="UniProtKB-KW"/>
</dbReference>
<organism evidence="6 7">
    <name type="scientific">Cordyceps militaris (strain CM01)</name>
    <name type="common">Caterpillar fungus</name>
    <dbReference type="NCBI Taxonomy" id="983644"/>
    <lineage>
        <taxon>Eukaryota</taxon>
        <taxon>Fungi</taxon>
        <taxon>Dikarya</taxon>
        <taxon>Ascomycota</taxon>
        <taxon>Pezizomycotina</taxon>
        <taxon>Sordariomycetes</taxon>
        <taxon>Hypocreomycetidae</taxon>
        <taxon>Hypocreales</taxon>
        <taxon>Cordycipitaceae</taxon>
        <taxon>Cordyceps</taxon>
    </lineage>
</organism>
<dbReference type="Gene3D" id="3.20.20.330">
    <property type="entry name" value="Homocysteine-binding-like domain"/>
    <property type="match status" value="1"/>
</dbReference>
<keyword evidence="2 6" id="KW-0808">Transferase</keyword>
<proteinExistence type="predicted"/>
<dbReference type="Pfam" id="PF02574">
    <property type="entry name" value="S-methyl_trans"/>
    <property type="match status" value="1"/>
</dbReference>
<dbReference type="Proteomes" id="UP000001610">
    <property type="component" value="Unassembled WGS sequence"/>
</dbReference>
<dbReference type="STRING" id="983644.G3JIP6"/>
<dbReference type="VEuPathDB" id="FungiDB:CCM_05252"/>
<reference evidence="6 7" key="1">
    <citation type="journal article" date="2011" name="Genome Biol.">
        <title>Genome sequence of the insect pathogenic fungus Cordyceps militaris, a valued traditional Chinese medicine.</title>
        <authorList>
            <person name="Zheng P."/>
            <person name="Xia Y."/>
            <person name="Xiao G."/>
            <person name="Xiong C."/>
            <person name="Hu X."/>
            <person name="Zhang S."/>
            <person name="Zheng H."/>
            <person name="Huang Y."/>
            <person name="Zhou Y."/>
            <person name="Wang S."/>
            <person name="Zhao G.P."/>
            <person name="Liu X."/>
            <person name="St Leger R.J."/>
            <person name="Wang C."/>
        </authorList>
    </citation>
    <scope>NUCLEOTIDE SEQUENCE [LARGE SCALE GENOMIC DNA]</scope>
    <source>
        <strain evidence="6 7">CM01</strain>
    </source>
</reference>
<dbReference type="RefSeq" id="XP_006670460.1">
    <property type="nucleotide sequence ID" value="XM_006670397.1"/>
</dbReference>
<dbReference type="PANTHER" id="PTHR46015:SF1">
    <property type="entry name" value="HOMOCYSTEINE S-METHYLTRANSFERASE-LIKE ISOFORM 1"/>
    <property type="match status" value="1"/>
</dbReference>
<dbReference type="OrthoDB" id="261426at2759"/>
<feature type="domain" description="Hcy-binding" evidence="5">
    <location>
        <begin position="12"/>
        <end position="168"/>
    </location>
</feature>
<keyword evidence="7" id="KW-1185">Reference proteome</keyword>